<sequence length="195" mass="21654">MCITVSASLQRLHQLAWQPGQWMDSEWWQSMSLQPWQESYRRHPALRPALDALIVSRRGFPLQALPASLTPLQEQLLALESRLPRLCMALGLLALSCPDYLLMGDYRRQLSSVLGTHGCDLLLALGGFPDQQSPTLTPEELAAKALARGIAWLRHSAGDCVVCQTLAITLPPEPELAVPELGPAFPWLLRIGRFL</sequence>
<keyword evidence="1" id="KW-0614">Plasmid</keyword>
<dbReference type="RefSeq" id="WP_208718025.1">
    <property type="nucleotide sequence ID" value="NZ_CP024770.1"/>
</dbReference>
<proteinExistence type="predicted"/>
<organism evidence="1 2">
    <name type="scientific">Pantoea cypripedii</name>
    <name type="common">Pectobacterium cypripedii</name>
    <name type="synonym">Erwinia cypripedii</name>
    <dbReference type="NCBI Taxonomy" id="55209"/>
    <lineage>
        <taxon>Bacteria</taxon>
        <taxon>Pseudomonadati</taxon>
        <taxon>Pseudomonadota</taxon>
        <taxon>Gammaproteobacteria</taxon>
        <taxon>Enterobacterales</taxon>
        <taxon>Erwiniaceae</taxon>
        <taxon>Pantoea</taxon>
    </lineage>
</organism>
<protein>
    <recommendedName>
        <fullName evidence="3">Type III secretion protein</fullName>
    </recommendedName>
</protein>
<dbReference type="EMBL" id="CP024770">
    <property type="protein sequence ID" value="QGY32128.1"/>
    <property type="molecule type" value="Genomic_DNA"/>
</dbReference>
<name>A0A6B9G509_PANCY</name>
<accession>A0A6B9G509</accession>
<evidence type="ECO:0000313" key="1">
    <source>
        <dbReference type="EMBL" id="QGY32128.1"/>
    </source>
</evidence>
<gene>
    <name evidence="1" type="ORF">CUN67_24355</name>
</gene>
<geneLocation type="plasmid" evidence="2">
    <name>pne1b</name>
</geneLocation>
<evidence type="ECO:0008006" key="3">
    <source>
        <dbReference type="Google" id="ProtNLM"/>
    </source>
</evidence>
<dbReference type="Proteomes" id="UP000502005">
    <property type="component" value="Plasmid pNE1B"/>
</dbReference>
<reference evidence="1 2" key="1">
    <citation type="submission" date="2017-11" db="EMBL/GenBank/DDBJ databases">
        <title>Genome sequence of Pantoea cypripedii NE1.</title>
        <authorList>
            <person name="Nascimento F.X."/>
        </authorList>
    </citation>
    <scope>NUCLEOTIDE SEQUENCE [LARGE SCALE GENOMIC DNA]</scope>
    <source>
        <strain evidence="1 2">NE1</strain>
        <plasmid evidence="2">pne1b</plasmid>
    </source>
</reference>
<dbReference type="AlphaFoldDB" id="A0A6B9G509"/>
<dbReference type="InterPro" id="IPR025292">
    <property type="entry name" value="T3SS_LEE_assoc"/>
</dbReference>
<dbReference type="Pfam" id="PF13327">
    <property type="entry name" value="T3SS_LEE_assoc"/>
    <property type="match status" value="1"/>
</dbReference>
<evidence type="ECO:0000313" key="2">
    <source>
        <dbReference type="Proteomes" id="UP000502005"/>
    </source>
</evidence>